<keyword evidence="1" id="KW-0378">Hydrolase</keyword>
<evidence type="ECO:0000313" key="1">
    <source>
        <dbReference type="EMBL" id="MBP1871738.1"/>
    </source>
</evidence>
<comment type="caution">
    <text evidence="1">The sequence shown here is derived from an EMBL/GenBank/DDBJ whole genome shotgun (WGS) entry which is preliminary data.</text>
</comment>
<sequence length="272" mass="29070">MTYLELANHRLHYRIDGYASDDKPWLVFCNSLGTDMHMWDAQVDVLSAQYSILRYDRRGHGRSSAPSPPYSLDDLGGDVLTLLDALDIERTHFCGLSIGGLTGQWLGIHAGKRLGKLVLCATAAKIGTAEGWAARIEAVQTGGLEALVPATAERWFTPKSRVSQARSVAKALDSFAATSLDGYVGCCAALAKADLKNALAQIETPVLAISGEQDPVCPPADLDDIAAAVQRGRHVSLPGRHIVNIESASSFNAVLLEFLGNEATTRPCEPGS</sequence>
<dbReference type="EC" id="3.1.1.24" evidence="1"/>
<keyword evidence="2" id="KW-1185">Reference proteome</keyword>
<name>A0ACC5SS82_ENSAD</name>
<dbReference type="Proteomes" id="UP000823773">
    <property type="component" value="Unassembled WGS sequence"/>
</dbReference>
<proteinExistence type="predicted"/>
<evidence type="ECO:0000313" key="2">
    <source>
        <dbReference type="Proteomes" id="UP000823773"/>
    </source>
</evidence>
<organism evidence="1 2">
    <name type="scientific">Ensifer adhaerens</name>
    <name type="common">Sinorhizobium morelense</name>
    <dbReference type="NCBI Taxonomy" id="106592"/>
    <lineage>
        <taxon>Bacteria</taxon>
        <taxon>Pseudomonadati</taxon>
        <taxon>Pseudomonadota</taxon>
        <taxon>Alphaproteobacteria</taxon>
        <taxon>Hyphomicrobiales</taxon>
        <taxon>Rhizobiaceae</taxon>
        <taxon>Sinorhizobium/Ensifer group</taxon>
        <taxon>Ensifer</taxon>
    </lineage>
</organism>
<accession>A0ACC5SS82</accession>
<dbReference type="EMBL" id="JAGGJR010000002">
    <property type="protein sequence ID" value="MBP1871738.1"/>
    <property type="molecule type" value="Genomic_DNA"/>
</dbReference>
<reference evidence="1" key="1">
    <citation type="submission" date="2021-03" db="EMBL/GenBank/DDBJ databases">
        <title>Genomic Encyclopedia of Type Strains, Phase IV (KMG-IV): sequencing the most valuable type-strain genomes for metagenomic binning, comparative biology and taxonomic classification.</title>
        <authorList>
            <person name="Goeker M."/>
        </authorList>
    </citation>
    <scope>NUCLEOTIDE SEQUENCE</scope>
    <source>
        <strain evidence="1">DSM 18131</strain>
    </source>
</reference>
<gene>
    <name evidence="1" type="ORF">J2Z19_001450</name>
</gene>
<protein>
    <submittedName>
        <fullName evidence="1">3-oxoadipate enol-lactonase</fullName>
        <ecNumber evidence="1">3.1.1.24</ecNumber>
    </submittedName>
</protein>